<comment type="caution">
    <text evidence="2">The sequence shown here is derived from an EMBL/GenBank/DDBJ whole genome shotgun (WGS) entry which is preliminary data.</text>
</comment>
<feature type="region of interest" description="Disordered" evidence="1">
    <location>
        <begin position="44"/>
        <end position="85"/>
    </location>
</feature>
<feature type="compositionally biased region" description="Basic and acidic residues" evidence="1">
    <location>
        <begin position="69"/>
        <end position="85"/>
    </location>
</feature>
<dbReference type="Proteomes" id="UP001305414">
    <property type="component" value="Unassembled WGS sequence"/>
</dbReference>
<evidence type="ECO:0000313" key="3">
    <source>
        <dbReference type="Proteomes" id="UP001305414"/>
    </source>
</evidence>
<dbReference type="AlphaFoldDB" id="A0AAN7ZD13"/>
<evidence type="ECO:0000313" key="2">
    <source>
        <dbReference type="EMBL" id="KAK5634778.1"/>
    </source>
</evidence>
<keyword evidence="3" id="KW-1185">Reference proteome</keyword>
<sequence>MQAAAREVAWANARLRELLDWKGVGREEVDGFLRRCREGEEGSGLGAVRTVSREEDGRGMVPGGIALGDEGKEAGRGMESEEGLRTVDDAERALSTSCEAAAGIIAGFLGHDVVRVRMALGCEDEEDVAKCRVKNTTLFQLME</sequence>
<dbReference type="EMBL" id="JAWHQM010000044">
    <property type="protein sequence ID" value="KAK5634778.1"/>
    <property type="molecule type" value="Genomic_DNA"/>
</dbReference>
<name>A0AAN7ZD13_9PEZI</name>
<organism evidence="2 3">
    <name type="scientific">Xylaria bambusicola</name>
    <dbReference type="NCBI Taxonomy" id="326684"/>
    <lineage>
        <taxon>Eukaryota</taxon>
        <taxon>Fungi</taxon>
        <taxon>Dikarya</taxon>
        <taxon>Ascomycota</taxon>
        <taxon>Pezizomycotina</taxon>
        <taxon>Sordariomycetes</taxon>
        <taxon>Xylariomycetidae</taxon>
        <taxon>Xylariales</taxon>
        <taxon>Xylariaceae</taxon>
        <taxon>Xylaria</taxon>
    </lineage>
</organism>
<proteinExistence type="predicted"/>
<evidence type="ECO:0000256" key="1">
    <source>
        <dbReference type="SAM" id="MobiDB-lite"/>
    </source>
</evidence>
<accession>A0AAN7ZD13</accession>
<reference evidence="2 3" key="1">
    <citation type="submission" date="2023-10" db="EMBL/GenBank/DDBJ databases">
        <title>Draft genome sequence of Xylaria bambusicola isolate GMP-LS, the root and basal stem rot pathogen of sugarcane in Indonesia.</title>
        <authorList>
            <person name="Selvaraj P."/>
            <person name="Muralishankar V."/>
            <person name="Muruganantham S."/>
            <person name="Sp S."/>
            <person name="Haryani S."/>
            <person name="Lau K.J.X."/>
            <person name="Naqvi N.I."/>
        </authorList>
    </citation>
    <scope>NUCLEOTIDE SEQUENCE [LARGE SCALE GENOMIC DNA]</scope>
    <source>
        <strain evidence="2">GMP-LS</strain>
    </source>
</reference>
<gene>
    <name evidence="2" type="ORF">RRF57_010491</name>
</gene>
<protein>
    <submittedName>
        <fullName evidence="2">Uncharacterized protein</fullName>
    </submittedName>
</protein>